<proteinExistence type="predicted"/>
<gene>
    <name evidence="2" type="ORF">CYR32_09280</name>
</gene>
<accession>A0A2N5E4N9</accession>
<reference evidence="2 3" key="1">
    <citation type="submission" date="2017-12" db="EMBL/GenBank/DDBJ databases">
        <title>Characterization of six clinical isolates of Enterochimera gen. nov., a novel genus of the Yersiniaciae family and the three species Enterochimera arupensis sp. nov., Enterochimera coloradensis sp. nov, and Enterochimera californica sp. nov.</title>
        <authorList>
            <person name="Rossi A."/>
            <person name="Fisher M."/>
        </authorList>
    </citation>
    <scope>NUCLEOTIDE SEQUENCE [LARGE SCALE GENOMIC DNA]</scope>
    <source>
        <strain evidence="3">2016-Iso4</strain>
    </source>
</reference>
<dbReference type="RefSeq" id="WP_101824115.1">
    <property type="nucleotide sequence ID" value="NZ_PJZH01000007.1"/>
</dbReference>
<keyword evidence="3" id="KW-1185">Reference proteome</keyword>
<feature type="chain" id="PRO_5014814380" evidence="1">
    <location>
        <begin position="19"/>
        <end position="133"/>
    </location>
</feature>
<comment type="caution">
    <text evidence="2">The sequence shown here is derived from an EMBL/GenBank/DDBJ whole genome shotgun (WGS) entry which is preliminary data.</text>
</comment>
<sequence>MRPLLLMLLALLPAAGFADGTWSAGSAGITLPLRNQAISTPALPPPASAPVGQALISTVSWRYRLLGPTPDGLLVRLCTLQRCTEISGQSGTTRGLGGEAANQPLRLIFSVAGRGVLNPPLRVVGQELRVNYR</sequence>
<dbReference type="InterPro" id="IPR009420">
    <property type="entry name" value="FlhE"/>
</dbReference>
<keyword evidence="1" id="KW-0732">Signal</keyword>
<evidence type="ECO:0000313" key="2">
    <source>
        <dbReference type="EMBL" id="PLR35943.1"/>
    </source>
</evidence>
<keyword evidence="2" id="KW-0969">Cilium</keyword>
<keyword evidence="2" id="KW-0966">Cell projection</keyword>
<dbReference type="AlphaFoldDB" id="A0A2N5E4N9"/>
<protein>
    <submittedName>
        <fullName evidence="2">Flagellar protein FlhE</fullName>
    </submittedName>
</protein>
<feature type="signal peptide" evidence="1">
    <location>
        <begin position="1"/>
        <end position="18"/>
    </location>
</feature>
<evidence type="ECO:0000313" key="3">
    <source>
        <dbReference type="Proteomes" id="UP000234503"/>
    </source>
</evidence>
<dbReference type="Pfam" id="PF06366">
    <property type="entry name" value="FlhE"/>
    <property type="match status" value="1"/>
</dbReference>
<evidence type="ECO:0000256" key="1">
    <source>
        <dbReference type="SAM" id="SignalP"/>
    </source>
</evidence>
<organism evidence="2 3">
    <name type="scientific">Chimaeribacter coloradensis</name>
    <dbReference type="NCBI Taxonomy" id="2060068"/>
    <lineage>
        <taxon>Bacteria</taxon>
        <taxon>Pseudomonadati</taxon>
        <taxon>Pseudomonadota</taxon>
        <taxon>Gammaproteobacteria</taxon>
        <taxon>Enterobacterales</taxon>
        <taxon>Yersiniaceae</taxon>
        <taxon>Chimaeribacter</taxon>
    </lineage>
</organism>
<dbReference type="OrthoDB" id="6521367at2"/>
<keyword evidence="2" id="KW-0282">Flagellum</keyword>
<name>A0A2N5E4N9_9GAMM</name>
<dbReference type="EMBL" id="PJZH01000007">
    <property type="protein sequence ID" value="PLR35943.1"/>
    <property type="molecule type" value="Genomic_DNA"/>
</dbReference>
<dbReference type="Proteomes" id="UP000234503">
    <property type="component" value="Unassembled WGS sequence"/>
</dbReference>